<dbReference type="SUPFAM" id="SSF56059">
    <property type="entry name" value="Glutathione synthetase ATP-binding domain-like"/>
    <property type="match status" value="1"/>
</dbReference>
<protein>
    <recommendedName>
        <fullName evidence="3">ATP-grasp domain-containing protein</fullName>
    </recommendedName>
</protein>
<comment type="caution">
    <text evidence="1">The sequence shown here is derived from an EMBL/GenBank/DDBJ whole genome shotgun (WGS) entry which is preliminary data.</text>
</comment>
<gene>
    <name evidence="1" type="ORF">CO007_02945</name>
</gene>
<organism evidence="1 2">
    <name type="scientific">Candidatus Roizmanbacteria bacterium CG_4_8_14_3_um_filter_36_10</name>
    <dbReference type="NCBI Taxonomy" id="1974834"/>
    <lineage>
        <taxon>Bacteria</taxon>
        <taxon>Candidatus Roizmaniibacteriota</taxon>
    </lineage>
</organism>
<dbReference type="Proteomes" id="UP000229370">
    <property type="component" value="Unassembled WGS sequence"/>
</dbReference>
<accession>A0A2M8GML5</accession>
<evidence type="ECO:0000313" key="2">
    <source>
        <dbReference type="Proteomes" id="UP000229370"/>
    </source>
</evidence>
<proteinExistence type="predicted"/>
<dbReference type="EMBL" id="PFQK01000051">
    <property type="protein sequence ID" value="PJC81781.1"/>
    <property type="molecule type" value="Genomic_DNA"/>
</dbReference>
<sequence>MERKKIISQGSLREFQNDGDDFDRYYLPARGLILPGETHLLPENCLLKIYSQQLKIIKKDLLLPPNNVLEIPDTDYLLDLAIFQNLSLLKDCLDSSQKYVVYPYAVTEETLQWIKQLQKDGFQIEPAFPKKVYFEKLRHPAHRGGWGRWVNEPDVPSFPEKYGLPYPVSWIGRDLNEVIECYQRVCEQTNGASAYLKPIFSAGGFTLAEIRSEKELKKHYQKLMEQGALFFDANLSPVEIQQTIEPIEGFYSFQYGINGGILTPRSISQQIMKDNQWQGNSFNHFKRELTVLQPIIKNFLIGYKNINGENFGWGGVDLAQTDSGFVILEHNGLRITGAHPAISLAQMFDVIDQPFATLKSPGQVNSDLNTVWELLKKYGYQFNPSIKTGIFPIVWFPGSGMLWATGEKPQAMLETAYHLLARENYIIM</sequence>
<evidence type="ECO:0000313" key="1">
    <source>
        <dbReference type="EMBL" id="PJC81781.1"/>
    </source>
</evidence>
<reference evidence="2" key="1">
    <citation type="submission" date="2017-09" db="EMBL/GenBank/DDBJ databases">
        <title>Depth-based differentiation of microbial function through sediment-hosted aquifers and enrichment of novel symbionts in the deep terrestrial subsurface.</title>
        <authorList>
            <person name="Probst A.J."/>
            <person name="Ladd B."/>
            <person name="Jarett J.K."/>
            <person name="Geller-Mcgrath D.E."/>
            <person name="Sieber C.M.K."/>
            <person name="Emerson J.B."/>
            <person name="Anantharaman K."/>
            <person name="Thomas B.C."/>
            <person name="Malmstrom R."/>
            <person name="Stieglmeier M."/>
            <person name="Klingl A."/>
            <person name="Woyke T."/>
            <person name="Ryan C.M."/>
            <person name="Banfield J.F."/>
        </authorList>
    </citation>
    <scope>NUCLEOTIDE SEQUENCE [LARGE SCALE GENOMIC DNA]</scope>
</reference>
<dbReference type="AlphaFoldDB" id="A0A2M8GML5"/>
<evidence type="ECO:0008006" key="3">
    <source>
        <dbReference type="Google" id="ProtNLM"/>
    </source>
</evidence>
<name>A0A2M8GML5_9BACT</name>